<sequence>EKCFSALKAHFCQNQHLQNLMPHEFIDAIVKGVHLIFTHELVVPMFNAAGLL</sequence>
<gene>
    <name evidence="1" type="ORF">CROQUDRAFT_650656</name>
</gene>
<protein>
    <submittedName>
        <fullName evidence="1">Uncharacterized protein</fullName>
    </submittedName>
</protein>
<dbReference type="Proteomes" id="UP000886653">
    <property type="component" value="Unassembled WGS sequence"/>
</dbReference>
<reference evidence="1" key="1">
    <citation type="submission" date="2013-11" db="EMBL/GenBank/DDBJ databases">
        <title>Genome sequence of the fusiform rust pathogen reveals effectors for host alternation and coevolution with pine.</title>
        <authorList>
            <consortium name="DOE Joint Genome Institute"/>
            <person name="Smith K."/>
            <person name="Pendleton A."/>
            <person name="Kubisiak T."/>
            <person name="Anderson C."/>
            <person name="Salamov A."/>
            <person name="Aerts A."/>
            <person name="Riley R."/>
            <person name="Clum A."/>
            <person name="Lindquist E."/>
            <person name="Ence D."/>
            <person name="Campbell M."/>
            <person name="Kronenberg Z."/>
            <person name="Feau N."/>
            <person name="Dhillon B."/>
            <person name="Hamelin R."/>
            <person name="Burleigh J."/>
            <person name="Smith J."/>
            <person name="Yandell M."/>
            <person name="Nelson C."/>
            <person name="Grigoriev I."/>
            <person name="Davis J."/>
        </authorList>
    </citation>
    <scope>NUCLEOTIDE SEQUENCE</scope>
    <source>
        <strain evidence="1">G11</strain>
    </source>
</reference>
<organism evidence="1 2">
    <name type="scientific">Cronartium quercuum f. sp. fusiforme G11</name>
    <dbReference type="NCBI Taxonomy" id="708437"/>
    <lineage>
        <taxon>Eukaryota</taxon>
        <taxon>Fungi</taxon>
        <taxon>Dikarya</taxon>
        <taxon>Basidiomycota</taxon>
        <taxon>Pucciniomycotina</taxon>
        <taxon>Pucciniomycetes</taxon>
        <taxon>Pucciniales</taxon>
        <taxon>Coleosporiaceae</taxon>
        <taxon>Cronartium</taxon>
    </lineage>
</organism>
<dbReference type="EMBL" id="MU167210">
    <property type="protein sequence ID" value="KAG0152041.1"/>
    <property type="molecule type" value="Genomic_DNA"/>
</dbReference>
<proteinExistence type="predicted"/>
<dbReference type="AlphaFoldDB" id="A0A9P6NYX8"/>
<keyword evidence="2" id="KW-1185">Reference proteome</keyword>
<name>A0A9P6NYX8_9BASI</name>
<evidence type="ECO:0000313" key="2">
    <source>
        <dbReference type="Proteomes" id="UP000886653"/>
    </source>
</evidence>
<evidence type="ECO:0000313" key="1">
    <source>
        <dbReference type="EMBL" id="KAG0152041.1"/>
    </source>
</evidence>
<accession>A0A9P6NYX8</accession>
<feature type="non-terminal residue" evidence="1">
    <location>
        <position position="1"/>
    </location>
</feature>
<comment type="caution">
    <text evidence="1">The sequence shown here is derived from an EMBL/GenBank/DDBJ whole genome shotgun (WGS) entry which is preliminary data.</text>
</comment>